<dbReference type="InterPro" id="IPR045601">
    <property type="entry name" value="DUF6455"/>
</dbReference>
<keyword evidence="3" id="KW-1185">Reference proteome</keyword>
<organism evidence="2 3">
    <name type="scientific">Ruegeria faecimaris</name>
    <dbReference type="NCBI Taxonomy" id="686389"/>
    <lineage>
        <taxon>Bacteria</taxon>
        <taxon>Pseudomonadati</taxon>
        <taxon>Pseudomonadota</taxon>
        <taxon>Alphaproteobacteria</taxon>
        <taxon>Rhodobacterales</taxon>
        <taxon>Roseobacteraceae</taxon>
        <taxon>Ruegeria</taxon>
    </lineage>
</organism>
<proteinExistence type="predicted"/>
<evidence type="ECO:0000313" key="3">
    <source>
        <dbReference type="Proteomes" id="UP000319555"/>
    </source>
</evidence>
<accession>A0A521CZR9</accession>
<dbReference type="Proteomes" id="UP000319555">
    <property type="component" value="Unassembled WGS sequence"/>
</dbReference>
<reference evidence="2 3" key="1">
    <citation type="submission" date="2017-05" db="EMBL/GenBank/DDBJ databases">
        <authorList>
            <person name="Varghese N."/>
            <person name="Submissions S."/>
        </authorList>
    </citation>
    <scope>NUCLEOTIDE SEQUENCE [LARGE SCALE GENOMIC DNA]</scope>
    <source>
        <strain evidence="2 3">DSM 28009</strain>
    </source>
</reference>
<evidence type="ECO:0000313" key="2">
    <source>
        <dbReference type="EMBL" id="SMO64939.1"/>
    </source>
</evidence>
<feature type="domain" description="DUF6455" evidence="1">
    <location>
        <begin position="1"/>
        <end position="81"/>
    </location>
</feature>
<sequence>MPDRETLRHHAGLVDRMAGKLGVDLQESAIAGHISVDQITDAVLRCTDCPNPGHCQSFLNQPVLATQTPEYCRNQDLLSKLIP</sequence>
<dbReference type="OrthoDB" id="7961152at2"/>
<dbReference type="RefSeq" id="WP_142636610.1">
    <property type="nucleotide sequence ID" value="NZ_FXTE01000004.1"/>
</dbReference>
<evidence type="ECO:0000259" key="1">
    <source>
        <dbReference type="Pfam" id="PF20056"/>
    </source>
</evidence>
<dbReference type="EMBL" id="FXTE01000004">
    <property type="protein sequence ID" value="SMO64939.1"/>
    <property type="molecule type" value="Genomic_DNA"/>
</dbReference>
<gene>
    <name evidence="2" type="ORF">SAMN06265380_10482</name>
</gene>
<dbReference type="Pfam" id="PF20056">
    <property type="entry name" value="DUF6455"/>
    <property type="match status" value="1"/>
</dbReference>
<dbReference type="AlphaFoldDB" id="A0A521CZR9"/>
<name>A0A521CZR9_9RHOB</name>
<protein>
    <recommendedName>
        <fullName evidence="1">DUF6455 domain-containing protein</fullName>
    </recommendedName>
</protein>